<keyword evidence="3" id="KW-1185">Reference proteome</keyword>
<evidence type="ECO:0000256" key="1">
    <source>
        <dbReference type="SAM" id="SignalP"/>
    </source>
</evidence>
<dbReference type="InterPro" id="IPR004658">
    <property type="entry name" value="OMP_Slp"/>
</dbReference>
<evidence type="ECO:0000313" key="2">
    <source>
        <dbReference type="EMBL" id="ACM18724.1"/>
    </source>
</evidence>
<name>B9LYZ2_GEODF</name>
<dbReference type="OrthoDB" id="5397282at2"/>
<dbReference type="Pfam" id="PF03843">
    <property type="entry name" value="Slp"/>
    <property type="match status" value="1"/>
</dbReference>
<keyword evidence="2" id="KW-0449">Lipoprotein</keyword>
<accession>B9LYZ2</accession>
<feature type="signal peptide" evidence="1">
    <location>
        <begin position="1"/>
        <end position="18"/>
    </location>
</feature>
<dbReference type="eggNOG" id="COG3065">
    <property type="taxonomic scope" value="Bacteria"/>
</dbReference>
<dbReference type="HOGENOM" id="CLU_100924_2_1_7"/>
<dbReference type="AlphaFoldDB" id="B9LYZ2"/>
<dbReference type="RefSeq" id="WP_012645453.1">
    <property type="nucleotide sequence ID" value="NC_011979.1"/>
</dbReference>
<protein>
    <submittedName>
        <fullName evidence="2">Outer membrane lipoprotein, Slp family</fullName>
    </submittedName>
</protein>
<dbReference type="PROSITE" id="PS51257">
    <property type="entry name" value="PROKAR_LIPOPROTEIN"/>
    <property type="match status" value="1"/>
</dbReference>
<reference evidence="2 3" key="1">
    <citation type="submission" date="2009-01" db="EMBL/GenBank/DDBJ databases">
        <title>Complete sequence of Geobacter sp. FRC-32.</title>
        <authorList>
            <consortium name="US DOE Joint Genome Institute"/>
            <person name="Lucas S."/>
            <person name="Copeland A."/>
            <person name="Lapidus A."/>
            <person name="Glavina del Rio T."/>
            <person name="Dalin E."/>
            <person name="Tice H."/>
            <person name="Bruce D."/>
            <person name="Goodwin L."/>
            <person name="Pitluck S."/>
            <person name="Saunders E."/>
            <person name="Brettin T."/>
            <person name="Detter J.C."/>
            <person name="Han C."/>
            <person name="Larimer F."/>
            <person name="Land M."/>
            <person name="Hauser L."/>
            <person name="Kyrpides N."/>
            <person name="Ovchinnikova G."/>
            <person name="Kostka J."/>
            <person name="Richardson P."/>
        </authorList>
    </citation>
    <scope>NUCLEOTIDE SEQUENCE [LARGE SCALE GENOMIC DNA]</scope>
    <source>
        <strain evidence="3">DSM 22248 / JCM 15807 / FRC-32</strain>
    </source>
</reference>
<dbReference type="PIRSF" id="PIRSF004982">
    <property type="entry name" value="SlP"/>
    <property type="match status" value="1"/>
</dbReference>
<dbReference type="PANTHER" id="PTHR37530">
    <property type="entry name" value="OUTER MEMBRANE PROTEIN SLP"/>
    <property type="match status" value="1"/>
</dbReference>
<feature type="chain" id="PRO_5002888525" evidence="1">
    <location>
        <begin position="19"/>
        <end position="164"/>
    </location>
</feature>
<sequence length="164" mass="18428">MRLCLLLVLMMMSLSGCAGVFSDETLNRVEWDVPFSVLRVQPEQYEGRQFLLGGAIVAVRNGRHGGELEVAQLSTDDNGHIKDNPTSGGRFLARSGDFLDPAIFRRGMLVSLVGPVTGKEVRELAGRDYAYPVLEIREIHLWRPEERSREPRFHFGFGIGTFIH</sequence>
<dbReference type="STRING" id="316067.Geob_0355"/>
<dbReference type="Proteomes" id="UP000007721">
    <property type="component" value="Chromosome"/>
</dbReference>
<dbReference type="GO" id="GO:0019867">
    <property type="term" value="C:outer membrane"/>
    <property type="evidence" value="ECO:0007669"/>
    <property type="project" value="InterPro"/>
</dbReference>
<keyword evidence="1" id="KW-0732">Signal</keyword>
<dbReference type="KEGG" id="geo:Geob_0355"/>
<organism evidence="2 3">
    <name type="scientific">Geotalea daltonii (strain DSM 22248 / JCM 15807 / FRC-32)</name>
    <name type="common">Geobacter daltonii</name>
    <dbReference type="NCBI Taxonomy" id="316067"/>
    <lineage>
        <taxon>Bacteria</taxon>
        <taxon>Pseudomonadati</taxon>
        <taxon>Thermodesulfobacteriota</taxon>
        <taxon>Desulfuromonadia</taxon>
        <taxon>Geobacterales</taxon>
        <taxon>Geobacteraceae</taxon>
        <taxon>Geotalea</taxon>
    </lineage>
</organism>
<proteinExistence type="predicted"/>
<evidence type="ECO:0000313" key="3">
    <source>
        <dbReference type="Proteomes" id="UP000007721"/>
    </source>
</evidence>
<dbReference type="PANTHER" id="PTHR37530:SF1">
    <property type="entry name" value="OUTER MEMBRANE PROTEIN SLP"/>
    <property type="match status" value="1"/>
</dbReference>
<dbReference type="EMBL" id="CP001390">
    <property type="protein sequence ID" value="ACM18724.1"/>
    <property type="molecule type" value="Genomic_DNA"/>
</dbReference>
<gene>
    <name evidence="2" type="ordered locus">Geob_0355</name>
</gene>